<dbReference type="Gene3D" id="1.10.10.1150">
    <property type="entry name" value="Coenzyme PQQ synthesis protein D (PqqD)"/>
    <property type="match status" value="1"/>
</dbReference>
<dbReference type="Proteomes" id="UP000288028">
    <property type="component" value="Unassembled WGS sequence"/>
</dbReference>
<dbReference type="OrthoDB" id="308521at2"/>
<organism evidence="1 2">
    <name type="scientific">Vagococcus carniphilus</name>
    <dbReference type="NCBI Taxonomy" id="218144"/>
    <lineage>
        <taxon>Bacteria</taxon>
        <taxon>Bacillati</taxon>
        <taxon>Bacillota</taxon>
        <taxon>Bacilli</taxon>
        <taxon>Lactobacillales</taxon>
        <taxon>Enterococcaceae</taxon>
        <taxon>Vagococcus</taxon>
    </lineage>
</organism>
<dbReference type="Pfam" id="PF05402">
    <property type="entry name" value="PqqD"/>
    <property type="match status" value="1"/>
</dbReference>
<dbReference type="InterPro" id="IPR008792">
    <property type="entry name" value="PQQD"/>
</dbReference>
<dbReference type="EMBL" id="NGKB01000003">
    <property type="protein sequence ID" value="RSU16215.1"/>
    <property type="molecule type" value="Genomic_DNA"/>
</dbReference>
<evidence type="ECO:0000313" key="2">
    <source>
        <dbReference type="Proteomes" id="UP000288028"/>
    </source>
</evidence>
<evidence type="ECO:0000313" key="1">
    <source>
        <dbReference type="EMBL" id="RSU16215.1"/>
    </source>
</evidence>
<name>A0A430B7C9_9ENTE</name>
<evidence type="ECO:0008006" key="3">
    <source>
        <dbReference type="Google" id="ProtNLM"/>
    </source>
</evidence>
<sequence>MLVMKVKKSDALDETFLQQIYQINPQVIFTIKDGQVIIEKKQNHWTQRLFRKLYVKIPETSYITLDPYGSFIFQAIDGKKDIEELGKLLSSKFEEADTYLYDRLTLYLHYLEIEEKWIYSVN</sequence>
<reference evidence="1 2" key="1">
    <citation type="submission" date="2017-05" db="EMBL/GenBank/DDBJ databases">
        <title>Vagococcus spp. assemblies.</title>
        <authorList>
            <person name="Gulvik C.A."/>
        </authorList>
    </citation>
    <scope>NUCLEOTIDE SEQUENCE [LARGE SCALE GENOMIC DNA]</scope>
    <source>
        <strain evidence="1 2">SS1714</strain>
    </source>
</reference>
<dbReference type="InterPro" id="IPR041881">
    <property type="entry name" value="PqqD_sf"/>
</dbReference>
<dbReference type="AlphaFoldDB" id="A0A430B7C9"/>
<proteinExistence type="predicted"/>
<comment type="caution">
    <text evidence="1">The sequence shown here is derived from an EMBL/GenBank/DDBJ whole genome shotgun (WGS) entry which is preliminary data.</text>
</comment>
<gene>
    <name evidence="1" type="ORF">CBF28_04570</name>
</gene>
<keyword evidence="2" id="KW-1185">Reference proteome</keyword>
<accession>A0A430B7C9</accession>
<protein>
    <recommendedName>
        <fullName evidence="3">PqqD family protein</fullName>
    </recommendedName>
</protein>